<accession>A0AB34JIH9</accession>
<evidence type="ECO:0000256" key="1">
    <source>
        <dbReference type="SAM" id="MobiDB-lite"/>
    </source>
</evidence>
<organism evidence="2 3">
    <name type="scientific">Prymnesium parvum</name>
    <name type="common">Toxic golden alga</name>
    <dbReference type="NCBI Taxonomy" id="97485"/>
    <lineage>
        <taxon>Eukaryota</taxon>
        <taxon>Haptista</taxon>
        <taxon>Haptophyta</taxon>
        <taxon>Prymnesiophyceae</taxon>
        <taxon>Prymnesiales</taxon>
        <taxon>Prymnesiaceae</taxon>
        <taxon>Prymnesium</taxon>
    </lineage>
</organism>
<sequence>MKPPTLKPPVSLVAMLPSLRGRSLHSLLSRRLLHVLPPTPFSDRVPRATAVRLADGVGRSFAGRRLSAAAAPAEQIDTRPFPLRYWKSLLFASVVCAWLNSLRVSNKTSTLRKEMEERVEADSPTNPDELLELRALNDTPSSKIAQLPALASKRLSRWGRASVVEATTPQLLQLLQEAVGGELREVYVLERMLMAIAESKVARGEVADPPPPILDVPLDVRMATATLMFLSSGSVVERLEAMFDVLQQQTEDGRRAVSAEKIEPLLASLIATGQVPPEKQVEVINEGKNELGFGRDWYRVQPVVRLTSADWAAQPPAAEPPGAEEASEPVTAPESPPLDRVELEQFIQMLQGDVVCIWGECHLIHERKRQKKIAEEIAESARNPSWSTRAWNAVFGSSGTPVAESATAPNADAASLPPVERMPQESSLPKSPPSTADFEPAESFTGARQGYVFKLGPMGLGYYKD</sequence>
<keyword evidence="3" id="KW-1185">Reference proteome</keyword>
<protein>
    <submittedName>
        <fullName evidence="2">Uncharacterized protein</fullName>
    </submittedName>
</protein>
<name>A0AB34JIH9_PRYPA</name>
<dbReference type="AlphaFoldDB" id="A0AB34JIH9"/>
<feature type="region of interest" description="Disordered" evidence="1">
    <location>
        <begin position="399"/>
        <end position="443"/>
    </location>
</feature>
<dbReference type="EMBL" id="JBGBPQ010000008">
    <property type="protein sequence ID" value="KAL1520763.1"/>
    <property type="molecule type" value="Genomic_DNA"/>
</dbReference>
<gene>
    <name evidence="2" type="ORF">AB1Y20_022329</name>
</gene>
<reference evidence="2 3" key="1">
    <citation type="journal article" date="2024" name="Science">
        <title>Giant polyketide synthase enzymes in the biosynthesis of giant marine polyether toxins.</title>
        <authorList>
            <person name="Fallon T.R."/>
            <person name="Shende V.V."/>
            <person name="Wierzbicki I.H."/>
            <person name="Pendleton A.L."/>
            <person name="Watervoot N.F."/>
            <person name="Auber R.P."/>
            <person name="Gonzalez D.J."/>
            <person name="Wisecaver J.H."/>
            <person name="Moore B.S."/>
        </authorList>
    </citation>
    <scope>NUCLEOTIDE SEQUENCE [LARGE SCALE GENOMIC DNA]</scope>
    <source>
        <strain evidence="2 3">12B1</strain>
    </source>
</reference>
<comment type="caution">
    <text evidence="2">The sequence shown here is derived from an EMBL/GenBank/DDBJ whole genome shotgun (WGS) entry which is preliminary data.</text>
</comment>
<proteinExistence type="predicted"/>
<evidence type="ECO:0000313" key="2">
    <source>
        <dbReference type="EMBL" id="KAL1520763.1"/>
    </source>
</evidence>
<feature type="region of interest" description="Disordered" evidence="1">
    <location>
        <begin position="313"/>
        <end position="336"/>
    </location>
</feature>
<dbReference type="Proteomes" id="UP001515480">
    <property type="component" value="Unassembled WGS sequence"/>
</dbReference>
<feature type="compositionally biased region" description="Low complexity" evidence="1">
    <location>
        <begin position="313"/>
        <end position="324"/>
    </location>
</feature>
<evidence type="ECO:0000313" key="3">
    <source>
        <dbReference type="Proteomes" id="UP001515480"/>
    </source>
</evidence>